<evidence type="ECO:0000259" key="5">
    <source>
        <dbReference type="PROSITE" id="PS50893"/>
    </source>
</evidence>
<dbReference type="InterPro" id="IPR003439">
    <property type="entry name" value="ABC_transporter-like_ATP-bd"/>
</dbReference>
<dbReference type="AlphaFoldDB" id="A0A2C6WQW2"/>
<organism evidence="6 8">
    <name type="scientific">Staphylococcus edaphicus</name>
    <dbReference type="NCBI Taxonomy" id="1955013"/>
    <lineage>
        <taxon>Bacteria</taxon>
        <taxon>Bacillati</taxon>
        <taxon>Bacillota</taxon>
        <taxon>Bacilli</taxon>
        <taxon>Bacillales</taxon>
        <taxon>Staphylococcaceae</taxon>
        <taxon>Staphylococcus</taxon>
    </lineage>
</organism>
<dbReference type="SMART" id="SM00382">
    <property type="entry name" value="AAA"/>
    <property type="match status" value="1"/>
</dbReference>
<dbReference type="Proteomes" id="UP001056588">
    <property type="component" value="Chromosome"/>
</dbReference>
<dbReference type="OrthoDB" id="9802264at2"/>
<evidence type="ECO:0000313" key="7">
    <source>
        <dbReference type="EMBL" id="UQW81634.1"/>
    </source>
</evidence>
<dbReference type="GO" id="GO:0016887">
    <property type="term" value="F:ATP hydrolysis activity"/>
    <property type="evidence" value="ECO:0007669"/>
    <property type="project" value="InterPro"/>
</dbReference>
<reference evidence="6" key="3">
    <citation type="submission" date="2017-10" db="EMBL/GenBank/DDBJ databases">
        <authorList>
            <person name="Vrbovska V."/>
            <person name="Kovarovic V."/>
            <person name="Indrakova A."/>
        </authorList>
    </citation>
    <scope>NUCLEOTIDE SEQUENCE</scope>
    <source>
        <strain evidence="6">CCM 8730</strain>
    </source>
</reference>
<dbReference type="Pfam" id="PF00005">
    <property type="entry name" value="ABC_tran"/>
    <property type="match status" value="1"/>
</dbReference>
<dbReference type="PANTHER" id="PTHR43776">
    <property type="entry name" value="TRANSPORT ATP-BINDING PROTEIN"/>
    <property type="match status" value="1"/>
</dbReference>
<keyword evidence="2" id="KW-0813">Transport</keyword>
<evidence type="ECO:0000256" key="3">
    <source>
        <dbReference type="ARBA" id="ARBA00022741"/>
    </source>
</evidence>
<keyword evidence="4 6" id="KW-0067">ATP-binding</keyword>
<dbReference type="Gene3D" id="3.40.50.300">
    <property type="entry name" value="P-loop containing nucleotide triphosphate hydrolases"/>
    <property type="match status" value="1"/>
</dbReference>
<dbReference type="SUPFAM" id="SSF52540">
    <property type="entry name" value="P-loop containing nucleoside triphosphate hydrolases"/>
    <property type="match status" value="1"/>
</dbReference>
<dbReference type="PROSITE" id="PS00211">
    <property type="entry name" value="ABC_TRANSPORTER_1"/>
    <property type="match status" value="1"/>
</dbReference>
<dbReference type="CDD" id="cd03257">
    <property type="entry name" value="ABC_NikE_OppD_transporters"/>
    <property type="match status" value="1"/>
</dbReference>
<evidence type="ECO:0000313" key="8">
    <source>
        <dbReference type="Proteomes" id="UP000223828"/>
    </source>
</evidence>
<accession>A0A2C6WQW2</accession>
<keyword evidence="9" id="KW-1185">Reference proteome</keyword>
<dbReference type="EMBL" id="CP093217">
    <property type="protein sequence ID" value="UQW81634.1"/>
    <property type="molecule type" value="Genomic_DNA"/>
</dbReference>
<reference evidence="8" key="2">
    <citation type="submission" date="2017-10" db="EMBL/GenBank/DDBJ databases">
        <title>Staphylococcus edaphicus sp. nov., isolated in Antarctica, harbouring mecC gene and genomic islands essential in adaptation to extreme environment.</title>
        <authorList>
            <person name="Pantucek R."/>
            <person name="Sedlacek I."/>
            <person name="Indrakova A."/>
            <person name="Vrbovska V."/>
            <person name="Maslanova I."/>
            <person name="Kovarovic V."/>
            <person name="Svec P."/>
            <person name="Kralova S."/>
            <person name="Kristofova L."/>
            <person name="Keklakova J."/>
            <person name="Petras P."/>
            <person name="Doskar J."/>
        </authorList>
    </citation>
    <scope>NUCLEOTIDE SEQUENCE [LARGE SCALE GENOMIC DNA]</scope>
    <source>
        <strain evidence="8">CCM 5085</strain>
    </source>
</reference>
<feature type="domain" description="ABC transporter" evidence="5">
    <location>
        <begin position="2"/>
        <end position="244"/>
    </location>
</feature>
<reference evidence="7" key="4">
    <citation type="submission" date="2022-03" db="EMBL/GenBank/DDBJ databases">
        <title>Complete Genome Sequence of Staphylococcus edaphicus strain CCM 8731.</title>
        <authorList>
            <person name="Rimmer C.O."/>
            <person name="Thomas J.C."/>
        </authorList>
    </citation>
    <scope>NUCLEOTIDE SEQUENCE</scope>
    <source>
        <strain evidence="7">CCM 8731</strain>
    </source>
</reference>
<sequence>MLKVSKVTKSYQSTGLFRHQRQQILQDVNLECPMNTTIGIIGESGSGKSTLGRLILGIEKPDLGSVTLNGRPMYQRRVRKQQMSAVFQDYISSLHPFHTVQMILSEVLRFSGEWSKDKRLSQSIQLLEEVGLSKDVLNKYPNMLSGGEAQRVAIARSICLNPKYILLDEAISSLDMSIQTQILDLLIHLKEQRQLSYIFITHDIQVATYLCDRLVIFKNGTIVTQIDTCDLHRTTHPYTRALIDKQLTF</sequence>
<evidence type="ECO:0000256" key="2">
    <source>
        <dbReference type="ARBA" id="ARBA00022448"/>
    </source>
</evidence>
<dbReference type="InterPro" id="IPR027417">
    <property type="entry name" value="P-loop_NTPase"/>
</dbReference>
<gene>
    <name evidence="6" type="ORF">BTJ66_05155</name>
    <name evidence="7" type="ORF">MNY58_00490</name>
</gene>
<keyword evidence="3" id="KW-0547">Nucleotide-binding</keyword>
<evidence type="ECO:0000256" key="4">
    <source>
        <dbReference type="ARBA" id="ARBA00022840"/>
    </source>
</evidence>
<dbReference type="EMBL" id="MRZN01000005">
    <property type="protein sequence ID" value="PHK50136.1"/>
    <property type="molecule type" value="Genomic_DNA"/>
</dbReference>
<protein>
    <submittedName>
        <fullName evidence="6 7">ABC transporter ATP-binding protein</fullName>
    </submittedName>
</protein>
<dbReference type="InterPro" id="IPR003593">
    <property type="entry name" value="AAA+_ATPase"/>
</dbReference>
<dbReference type="InterPro" id="IPR017871">
    <property type="entry name" value="ABC_transporter-like_CS"/>
</dbReference>
<dbReference type="RefSeq" id="WP_099089894.1">
    <property type="nucleotide sequence ID" value="NZ_CP093217.1"/>
</dbReference>
<dbReference type="PROSITE" id="PS50893">
    <property type="entry name" value="ABC_TRANSPORTER_2"/>
    <property type="match status" value="1"/>
</dbReference>
<evidence type="ECO:0000313" key="9">
    <source>
        <dbReference type="Proteomes" id="UP001056588"/>
    </source>
</evidence>
<dbReference type="Proteomes" id="UP000223828">
    <property type="component" value="Unassembled WGS sequence"/>
</dbReference>
<evidence type="ECO:0000256" key="1">
    <source>
        <dbReference type="ARBA" id="ARBA00005417"/>
    </source>
</evidence>
<dbReference type="InterPro" id="IPR050319">
    <property type="entry name" value="ABC_transp_ATP-bind"/>
</dbReference>
<reference evidence="6" key="1">
    <citation type="journal article" date="2017" name="Appl. Environ. Microbiol.">
        <title>Staphylococcus edaphicus sp. nov., isolated in Antarctica, harbours mecC gene and genomic islands with suspected role in adaptation to extreme environment.</title>
        <authorList>
            <person name="Pantucek R."/>
            <person name="Sedlacek I."/>
            <person name="Indrakova A."/>
            <person name="Vrbovska V."/>
            <person name="Maslanova I."/>
            <person name="Kovarovic V."/>
            <person name="Svec P."/>
            <person name="Kralova S."/>
            <person name="Kristofova L."/>
            <person name="Keklakova J."/>
            <person name="Petras P."/>
            <person name="Doskar J."/>
        </authorList>
    </citation>
    <scope>NUCLEOTIDE SEQUENCE</scope>
    <source>
        <strain evidence="6">CCM 8730</strain>
    </source>
</reference>
<dbReference type="GO" id="GO:0005524">
    <property type="term" value="F:ATP binding"/>
    <property type="evidence" value="ECO:0007669"/>
    <property type="project" value="UniProtKB-KW"/>
</dbReference>
<name>A0A2C6WQW2_9STAP</name>
<evidence type="ECO:0000313" key="6">
    <source>
        <dbReference type="EMBL" id="PHK50136.1"/>
    </source>
</evidence>
<comment type="similarity">
    <text evidence="1">Belongs to the ABC transporter superfamily.</text>
</comment>
<proteinExistence type="inferred from homology"/>
<dbReference type="GO" id="GO:0055085">
    <property type="term" value="P:transmembrane transport"/>
    <property type="evidence" value="ECO:0007669"/>
    <property type="project" value="UniProtKB-ARBA"/>
</dbReference>
<dbReference type="PANTHER" id="PTHR43776:SF7">
    <property type="entry name" value="D,D-DIPEPTIDE TRANSPORT ATP-BINDING PROTEIN DDPF-RELATED"/>
    <property type="match status" value="1"/>
</dbReference>